<keyword evidence="4" id="KW-0418">Kinase</keyword>
<dbReference type="CDD" id="cd17546">
    <property type="entry name" value="REC_hyHK_CKI1_RcsC-like"/>
    <property type="match status" value="1"/>
</dbReference>
<dbReference type="GO" id="GO:0000155">
    <property type="term" value="F:phosphorelay sensor kinase activity"/>
    <property type="evidence" value="ECO:0007669"/>
    <property type="project" value="InterPro"/>
</dbReference>
<feature type="modified residue" description="4-aspartylphosphate" evidence="2">
    <location>
        <position position="272"/>
    </location>
</feature>
<feature type="domain" description="Response regulatory" evidence="3">
    <location>
        <begin position="212"/>
        <end position="343"/>
    </location>
</feature>
<dbReference type="InterPro" id="IPR036890">
    <property type="entry name" value="HATPase_C_sf"/>
</dbReference>
<dbReference type="PROSITE" id="PS50110">
    <property type="entry name" value="RESPONSE_REGULATORY"/>
    <property type="match status" value="1"/>
</dbReference>
<protein>
    <submittedName>
        <fullName evidence="4">Putative histidine kinase hhk13p</fullName>
    </submittedName>
</protein>
<evidence type="ECO:0000256" key="1">
    <source>
        <dbReference type="ARBA" id="ARBA00022553"/>
    </source>
</evidence>
<dbReference type="PANTHER" id="PTHR43719">
    <property type="entry name" value="TWO-COMPONENT HISTIDINE KINASE"/>
    <property type="match status" value="1"/>
</dbReference>
<dbReference type="SUPFAM" id="SSF52172">
    <property type="entry name" value="CheY-like"/>
    <property type="match status" value="1"/>
</dbReference>
<dbReference type="AlphaFoldDB" id="A0A0G2E8N9"/>
<dbReference type="CDD" id="cd00082">
    <property type="entry name" value="HisKA"/>
    <property type="match status" value="1"/>
</dbReference>
<dbReference type="PANTHER" id="PTHR43719:SF30">
    <property type="entry name" value="TWO-COMPONENT SYSTEM RESPONSE REGULATOR"/>
    <property type="match status" value="1"/>
</dbReference>
<dbReference type="Pfam" id="PF00072">
    <property type="entry name" value="Response_reg"/>
    <property type="match status" value="1"/>
</dbReference>
<dbReference type="InterPro" id="IPR036097">
    <property type="entry name" value="HisK_dim/P_sf"/>
</dbReference>
<evidence type="ECO:0000313" key="5">
    <source>
        <dbReference type="Proteomes" id="UP000034182"/>
    </source>
</evidence>
<evidence type="ECO:0000313" key="4">
    <source>
        <dbReference type="EMBL" id="KKY18726.1"/>
    </source>
</evidence>
<name>A0A0G2E8N9_9PEZI</name>
<dbReference type="SUPFAM" id="SSF47384">
    <property type="entry name" value="Homodimeric domain of signal transducing histidine kinase"/>
    <property type="match status" value="1"/>
</dbReference>
<dbReference type="InterPro" id="IPR050956">
    <property type="entry name" value="2C_system_His_kinase"/>
</dbReference>
<dbReference type="Proteomes" id="UP000034182">
    <property type="component" value="Unassembled WGS sequence"/>
</dbReference>
<dbReference type="InterPro" id="IPR003661">
    <property type="entry name" value="HisK_dim/P_dom"/>
</dbReference>
<dbReference type="Gene3D" id="1.10.287.130">
    <property type="match status" value="1"/>
</dbReference>
<dbReference type="InterPro" id="IPR001789">
    <property type="entry name" value="Sig_transdc_resp-reg_receiver"/>
</dbReference>
<reference evidence="4 5" key="2">
    <citation type="submission" date="2015-05" db="EMBL/GenBank/DDBJ databases">
        <title>Distinctive expansion of gene families associated with plant cell wall degradation and secondary metabolism in the genomes of grapevine trunk pathogens.</title>
        <authorList>
            <person name="Lawrence D.P."/>
            <person name="Travadon R."/>
            <person name="Rolshausen P.E."/>
            <person name="Baumgartner K."/>
        </authorList>
    </citation>
    <scope>NUCLEOTIDE SEQUENCE [LARGE SCALE GENOMIC DNA]</scope>
    <source>
        <strain evidence="4">DS831</strain>
    </source>
</reference>
<dbReference type="Gene3D" id="3.30.565.10">
    <property type="entry name" value="Histidine kinase-like ATPase, C-terminal domain"/>
    <property type="match status" value="1"/>
</dbReference>
<evidence type="ECO:0000259" key="3">
    <source>
        <dbReference type="PROSITE" id="PS50110"/>
    </source>
</evidence>
<dbReference type="InterPro" id="IPR011006">
    <property type="entry name" value="CheY-like_superfamily"/>
</dbReference>
<proteinExistence type="predicted"/>
<dbReference type="SMART" id="SM00448">
    <property type="entry name" value="REC"/>
    <property type="match status" value="1"/>
</dbReference>
<sequence>MKHAFSVVTDDGWLRSIVGSVTDITTIKWAEGIQKRKMEDAIEAKRQQENFIDVTSHEMRNPLSAIMISVDDILTISKLDSGLFSINPIEVQPVALIQDLSKMFAGEYNAAGITQMTIVEDSYKALAVDWVLLDSSRLTQILINLITNSIKFTQYQPAREIQIRQLQNIEQTFEQPLMPRKDQLAPITTTNTTNSTNSVPPSVPSAPRPPFDCLIVEDNKVNQQVMSKGLVKLGHTVFVANHGAEALDFLRTTRHWRGNASDAQNLSVVLMDIEMPVMDGLTCVREIRRLEREGDIADRIRVIAITANARVEQVNTAKHAGMDDVVSKPFRVAELIASIERLVDAKEPRVEAVEVKEAD</sequence>
<reference evidence="4 5" key="1">
    <citation type="submission" date="2015-03" db="EMBL/GenBank/DDBJ databases">
        <authorList>
            <person name="Morales-Cruz A."/>
            <person name="Amrine K.C."/>
            <person name="Cantu D."/>
        </authorList>
    </citation>
    <scope>NUCLEOTIDE SEQUENCE [LARGE SCALE GENOMIC DNA]</scope>
    <source>
        <strain evidence="4">DS831</strain>
    </source>
</reference>
<accession>A0A0G2E8N9</accession>
<organism evidence="4 5">
    <name type="scientific">Diplodia seriata</name>
    <dbReference type="NCBI Taxonomy" id="420778"/>
    <lineage>
        <taxon>Eukaryota</taxon>
        <taxon>Fungi</taxon>
        <taxon>Dikarya</taxon>
        <taxon>Ascomycota</taxon>
        <taxon>Pezizomycotina</taxon>
        <taxon>Dothideomycetes</taxon>
        <taxon>Dothideomycetes incertae sedis</taxon>
        <taxon>Botryosphaeriales</taxon>
        <taxon>Botryosphaeriaceae</taxon>
        <taxon>Diplodia</taxon>
    </lineage>
</organism>
<dbReference type="Gene3D" id="3.40.50.2300">
    <property type="match status" value="1"/>
</dbReference>
<dbReference type="EMBL" id="LAQI01000122">
    <property type="protein sequence ID" value="KKY18726.1"/>
    <property type="molecule type" value="Genomic_DNA"/>
</dbReference>
<gene>
    <name evidence="4" type="ORF">UCDDS831_g05822</name>
</gene>
<comment type="caution">
    <text evidence="4">The sequence shown here is derived from an EMBL/GenBank/DDBJ whole genome shotgun (WGS) entry which is preliminary data.</text>
</comment>
<keyword evidence="4" id="KW-0808">Transferase</keyword>
<dbReference type="SUPFAM" id="SSF55874">
    <property type="entry name" value="ATPase domain of HSP90 chaperone/DNA topoisomerase II/histidine kinase"/>
    <property type="match status" value="1"/>
</dbReference>
<evidence type="ECO:0000256" key="2">
    <source>
        <dbReference type="PROSITE-ProRule" id="PRU00169"/>
    </source>
</evidence>
<keyword evidence="1 2" id="KW-0597">Phosphoprotein</keyword>